<dbReference type="EMBL" id="BSXW01000489">
    <property type="protein sequence ID" value="GMF23788.1"/>
    <property type="molecule type" value="Genomic_DNA"/>
</dbReference>
<gene>
    <name evidence="2" type="ORF">Plil01_000965300</name>
</gene>
<evidence type="ECO:0000256" key="1">
    <source>
        <dbReference type="SAM" id="MobiDB-lite"/>
    </source>
</evidence>
<sequence length="244" mass="27111">MASIEVNITELTNDVAPSEQLSCVLGCNGKLTSQFELLRLHPPTKNNEVSPTALDCDCIRSTYSSHCTTQCDCDSFGVQSIMTNECATSLLSHKSPAFGAISPDLDEAYTEYVEFAYPVITDNSTKQSEQVSGNEFPDQTTQDAETNDTPNQGPTQKRRLEASNTDLQKIETLFGTSLEMNAKNLDTTAAYYVMPWPSNYWAHYQDGINFCWSPGNPRASEKYATAFDLDPTSFTETRPRESFQ</sequence>
<proteinExistence type="predicted"/>
<protein>
    <submittedName>
        <fullName evidence="2">Unnamed protein product</fullName>
    </submittedName>
</protein>
<dbReference type="InterPro" id="IPR032048">
    <property type="entry name" value="TGase_elicitor"/>
</dbReference>
<reference evidence="2" key="1">
    <citation type="submission" date="2023-04" db="EMBL/GenBank/DDBJ databases">
        <title>Phytophthora lilii NBRC 32176.</title>
        <authorList>
            <person name="Ichikawa N."/>
            <person name="Sato H."/>
            <person name="Tonouchi N."/>
        </authorList>
    </citation>
    <scope>NUCLEOTIDE SEQUENCE</scope>
    <source>
        <strain evidence="2">NBRC 32176</strain>
    </source>
</reference>
<dbReference type="Gene3D" id="3.30.40.240">
    <property type="entry name" value="Transglutaminase elicitor, body domain"/>
    <property type="match status" value="1"/>
</dbReference>
<evidence type="ECO:0000313" key="3">
    <source>
        <dbReference type="Proteomes" id="UP001165083"/>
    </source>
</evidence>
<dbReference type="AlphaFoldDB" id="A0A9W6U0W3"/>
<feature type="region of interest" description="Disordered" evidence="1">
    <location>
        <begin position="124"/>
        <end position="164"/>
    </location>
</feature>
<feature type="compositionally biased region" description="Polar residues" evidence="1">
    <location>
        <begin position="124"/>
        <end position="155"/>
    </location>
</feature>
<dbReference type="Pfam" id="PF16683">
    <property type="entry name" value="TGase_elicitor"/>
    <property type="match status" value="1"/>
</dbReference>
<comment type="caution">
    <text evidence="2">The sequence shown here is derived from an EMBL/GenBank/DDBJ whole genome shotgun (WGS) entry which is preliminary data.</text>
</comment>
<dbReference type="GO" id="GO:0016755">
    <property type="term" value="F:aminoacyltransferase activity"/>
    <property type="evidence" value="ECO:0007669"/>
    <property type="project" value="InterPro"/>
</dbReference>
<evidence type="ECO:0000313" key="2">
    <source>
        <dbReference type="EMBL" id="GMF23788.1"/>
    </source>
</evidence>
<name>A0A9W6U0W3_9STRA</name>
<dbReference type="Proteomes" id="UP001165083">
    <property type="component" value="Unassembled WGS sequence"/>
</dbReference>
<keyword evidence="3" id="KW-1185">Reference proteome</keyword>
<accession>A0A9W6U0W3</accession>
<organism evidence="2 3">
    <name type="scientific">Phytophthora lilii</name>
    <dbReference type="NCBI Taxonomy" id="2077276"/>
    <lineage>
        <taxon>Eukaryota</taxon>
        <taxon>Sar</taxon>
        <taxon>Stramenopiles</taxon>
        <taxon>Oomycota</taxon>
        <taxon>Peronosporomycetes</taxon>
        <taxon>Peronosporales</taxon>
        <taxon>Peronosporaceae</taxon>
        <taxon>Phytophthora</taxon>
    </lineage>
</organism>